<feature type="non-terminal residue" evidence="1">
    <location>
        <position position="1"/>
    </location>
</feature>
<gene>
    <name evidence="1" type="ORF">T265_12697</name>
</gene>
<evidence type="ECO:0000313" key="1">
    <source>
        <dbReference type="EMBL" id="KER33128.1"/>
    </source>
</evidence>
<dbReference type="RefSeq" id="XP_009163224.1">
    <property type="nucleotide sequence ID" value="XM_009164960.1"/>
</dbReference>
<evidence type="ECO:0000313" key="2">
    <source>
        <dbReference type="Proteomes" id="UP000054324"/>
    </source>
</evidence>
<dbReference type="Proteomes" id="UP000054324">
    <property type="component" value="Unassembled WGS sequence"/>
</dbReference>
<sequence>RLGAAHSVASKHRKRKIQLGSRHQNAFTSISSNPVKVLLDAKHGICPPDDKLGPFHVA</sequence>
<dbReference type="KEGG" id="ovi:T265_12697"/>
<dbReference type="GeneID" id="20326865"/>
<proteinExistence type="predicted"/>
<feature type="non-terminal residue" evidence="1">
    <location>
        <position position="58"/>
    </location>
</feature>
<organism evidence="1 2">
    <name type="scientific">Opisthorchis viverrini</name>
    <name type="common">Southeast Asian liver fluke</name>
    <dbReference type="NCBI Taxonomy" id="6198"/>
    <lineage>
        <taxon>Eukaryota</taxon>
        <taxon>Metazoa</taxon>
        <taxon>Spiralia</taxon>
        <taxon>Lophotrochozoa</taxon>
        <taxon>Platyhelminthes</taxon>
        <taxon>Trematoda</taxon>
        <taxon>Digenea</taxon>
        <taxon>Opisthorchiida</taxon>
        <taxon>Opisthorchiata</taxon>
        <taxon>Opisthorchiidae</taxon>
        <taxon>Opisthorchis</taxon>
    </lineage>
</organism>
<dbReference type="EMBL" id="KL596628">
    <property type="protein sequence ID" value="KER33128.1"/>
    <property type="molecule type" value="Genomic_DNA"/>
</dbReference>
<keyword evidence="2" id="KW-1185">Reference proteome</keyword>
<dbReference type="AlphaFoldDB" id="A0A075A0A1"/>
<name>A0A075A0A1_OPIVI</name>
<reference evidence="1 2" key="1">
    <citation type="submission" date="2013-11" db="EMBL/GenBank/DDBJ databases">
        <title>Opisthorchis viverrini - life in the bile duct.</title>
        <authorList>
            <person name="Young N.D."/>
            <person name="Nagarajan N."/>
            <person name="Lin S.J."/>
            <person name="Korhonen P.K."/>
            <person name="Jex A.R."/>
            <person name="Hall R.S."/>
            <person name="Safavi-Hemami H."/>
            <person name="Kaewkong W."/>
            <person name="Bertrand D."/>
            <person name="Gao S."/>
            <person name="Seet Q."/>
            <person name="Wongkham S."/>
            <person name="Teh B.T."/>
            <person name="Wongkham C."/>
            <person name="Intapan P.M."/>
            <person name="Maleewong W."/>
            <person name="Yang X."/>
            <person name="Hu M."/>
            <person name="Wang Z."/>
            <person name="Hofmann A."/>
            <person name="Sternberg P.W."/>
            <person name="Tan P."/>
            <person name="Wang J."/>
            <person name="Gasser R.B."/>
        </authorList>
    </citation>
    <scope>NUCLEOTIDE SEQUENCE [LARGE SCALE GENOMIC DNA]</scope>
</reference>
<protein>
    <submittedName>
        <fullName evidence="1">Uncharacterized protein</fullName>
    </submittedName>
</protein>
<dbReference type="CTD" id="20326865"/>
<accession>A0A075A0A1</accession>